<dbReference type="PANTHER" id="PTHR36156:SF2">
    <property type="entry name" value="CUPIN TYPE-2 DOMAIN-CONTAINING PROTEIN"/>
    <property type="match status" value="1"/>
</dbReference>
<feature type="domain" description="Cupin type-2" evidence="1">
    <location>
        <begin position="92"/>
        <end position="159"/>
    </location>
</feature>
<sequence>MNSYEQDKLDTLGLGQPKRFITDHDAQGRSIFSNAFTEEVPSTPKPGAVVHDVFVSTQTPAQMNNGEDLKAMADLPPVEGISRPGATTMRFVDFLPGLPAIMHRTHTIDFGVVISGELELILDSGEKRMLKPGDTVVQRGTNHAWRNPDPRKTTRCLFVMAPCEPLIVNGTQLGESFEHPQN</sequence>
<evidence type="ECO:0000259" key="1">
    <source>
        <dbReference type="Pfam" id="PF07883"/>
    </source>
</evidence>
<dbReference type="RefSeq" id="XP_045955011.1">
    <property type="nucleotide sequence ID" value="XM_046103469.1"/>
</dbReference>
<dbReference type="GeneID" id="70132361"/>
<gene>
    <name evidence="2" type="ORF">BKA67DRAFT_575006</name>
</gene>
<protein>
    <recommendedName>
        <fullName evidence="1">Cupin type-2 domain-containing protein</fullName>
    </recommendedName>
</protein>
<proteinExistence type="predicted"/>
<name>A0A9P8ZV57_9PEZI</name>
<dbReference type="EMBL" id="JAGPXC010000007">
    <property type="protein sequence ID" value="KAH6648504.1"/>
    <property type="molecule type" value="Genomic_DNA"/>
</dbReference>
<dbReference type="PANTHER" id="PTHR36156">
    <property type="entry name" value="SLR2101 PROTEIN"/>
    <property type="match status" value="1"/>
</dbReference>
<dbReference type="CDD" id="cd02231">
    <property type="entry name" value="cupin_BLL6423-like"/>
    <property type="match status" value="1"/>
</dbReference>
<dbReference type="AlphaFoldDB" id="A0A9P8ZV57"/>
<evidence type="ECO:0000313" key="3">
    <source>
        <dbReference type="Proteomes" id="UP000758603"/>
    </source>
</evidence>
<dbReference type="InterPro" id="IPR013096">
    <property type="entry name" value="Cupin_2"/>
</dbReference>
<organism evidence="2 3">
    <name type="scientific">Truncatella angustata</name>
    <dbReference type="NCBI Taxonomy" id="152316"/>
    <lineage>
        <taxon>Eukaryota</taxon>
        <taxon>Fungi</taxon>
        <taxon>Dikarya</taxon>
        <taxon>Ascomycota</taxon>
        <taxon>Pezizomycotina</taxon>
        <taxon>Sordariomycetes</taxon>
        <taxon>Xylariomycetidae</taxon>
        <taxon>Amphisphaeriales</taxon>
        <taxon>Sporocadaceae</taxon>
        <taxon>Truncatella</taxon>
    </lineage>
</organism>
<keyword evidence="3" id="KW-1185">Reference proteome</keyword>
<dbReference type="Proteomes" id="UP000758603">
    <property type="component" value="Unassembled WGS sequence"/>
</dbReference>
<dbReference type="InterPro" id="IPR011051">
    <property type="entry name" value="RmlC_Cupin_sf"/>
</dbReference>
<dbReference type="Gene3D" id="2.60.120.10">
    <property type="entry name" value="Jelly Rolls"/>
    <property type="match status" value="1"/>
</dbReference>
<dbReference type="SUPFAM" id="SSF51182">
    <property type="entry name" value="RmlC-like cupins"/>
    <property type="match status" value="1"/>
</dbReference>
<accession>A0A9P8ZV57</accession>
<comment type="caution">
    <text evidence="2">The sequence shown here is derived from an EMBL/GenBank/DDBJ whole genome shotgun (WGS) entry which is preliminary data.</text>
</comment>
<dbReference type="InterPro" id="IPR014710">
    <property type="entry name" value="RmlC-like_jellyroll"/>
</dbReference>
<dbReference type="Pfam" id="PF07883">
    <property type="entry name" value="Cupin_2"/>
    <property type="match status" value="1"/>
</dbReference>
<evidence type="ECO:0000313" key="2">
    <source>
        <dbReference type="EMBL" id="KAH6648504.1"/>
    </source>
</evidence>
<reference evidence="2" key="1">
    <citation type="journal article" date="2021" name="Nat. Commun.">
        <title>Genetic determinants of endophytism in the Arabidopsis root mycobiome.</title>
        <authorList>
            <person name="Mesny F."/>
            <person name="Miyauchi S."/>
            <person name="Thiergart T."/>
            <person name="Pickel B."/>
            <person name="Atanasova L."/>
            <person name="Karlsson M."/>
            <person name="Huettel B."/>
            <person name="Barry K.W."/>
            <person name="Haridas S."/>
            <person name="Chen C."/>
            <person name="Bauer D."/>
            <person name="Andreopoulos W."/>
            <person name="Pangilinan J."/>
            <person name="LaButti K."/>
            <person name="Riley R."/>
            <person name="Lipzen A."/>
            <person name="Clum A."/>
            <person name="Drula E."/>
            <person name="Henrissat B."/>
            <person name="Kohler A."/>
            <person name="Grigoriev I.V."/>
            <person name="Martin F.M."/>
            <person name="Hacquard S."/>
        </authorList>
    </citation>
    <scope>NUCLEOTIDE SEQUENCE</scope>
    <source>
        <strain evidence="2">MPI-SDFR-AT-0073</strain>
    </source>
</reference>
<dbReference type="InterPro" id="IPR047142">
    <property type="entry name" value="OryJ/VirC-like"/>
</dbReference>
<dbReference type="OrthoDB" id="5840532at2759"/>